<dbReference type="PANTHER" id="PTHR30011:SF16">
    <property type="entry name" value="C2H2 FINGER DOMAIN TRANSCRIPTION FACTOR (EUROFUNG)-RELATED"/>
    <property type="match status" value="1"/>
</dbReference>
<keyword evidence="4" id="KW-0503">Monooxygenase</keyword>
<keyword evidence="1" id="KW-0285">Flavoprotein</keyword>
<dbReference type="Gene3D" id="3.20.20.30">
    <property type="entry name" value="Luciferase-like domain"/>
    <property type="match status" value="1"/>
</dbReference>
<dbReference type="SUPFAM" id="SSF51679">
    <property type="entry name" value="Bacterial luciferase-like"/>
    <property type="match status" value="1"/>
</dbReference>
<keyword evidence="2" id="KW-0288">FMN</keyword>
<sequence length="148" mass="16429">MPPQVALAHLGYLLGGFDLTGFPLDGPLPDLPESNQSKSTRLEVYLRARERGSTIRQLAAEINDDTSTVVGSPLEIADHIERWFTAPAADGFTLVFPYLPGTLDDFVQLVLPLLRRRGLFRTRYEGTTLRDHLGLPRPTSRYGPAHGF</sequence>
<gene>
    <name evidence="5" type="ORF">B0293_36930</name>
</gene>
<name>A0ABX3J2H4_9PSEU</name>
<dbReference type="Proteomes" id="UP000188551">
    <property type="component" value="Unassembled WGS sequence"/>
</dbReference>
<evidence type="ECO:0000256" key="4">
    <source>
        <dbReference type="ARBA" id="ARBA00023033"/>
    </source>
</evidence>
<dbReference type="InterPro" id="IPR036661">
    <property type="entry name" value="Luciferase-like_sf"/>
</dbReference>
<dbReference type="InterPro" id="IPR051260">
    <property type="entry name" value="Diverse_substr_monoxygenases"/>
</dbReference>
<keyword evidence="3" id="KW-0560">Oxidoreductase</keyword>
<accession>A0ABX3J2H4</accession>
<comment type="caution">
    <text evidence="5">The sequence shown here is derived from an EMBL/GenBank/DDBJ whole genome shotgun (WGS) entry which is preliminary data.</text>
</comment>
<organism evidence="5 6">
    <name type="scientific">Amycolatopsis azurea DSM 43854</name>
    <dbReference type="NCBI Taxonomy" id="1238180"/>
    <lineage>
        <taxon>Bacteria</taxon>
        <taxon>Bacillati</taxon>
        <taxon>Actinomycetota</taxon>
        <taxon>Actinomycetes</taxon>
        <taxon>Pseudonocardiales</taxon>
        <taxon>Pseudonocardiaceae</taxon>
        <taxon>Amycolatopsis</taxon>
    </lineage>
</organism>
<evidence type="ECO:0000313" key="6">
    <source>
        <dbReference type="Proteomes" id="UP000188551"/>
    </source>
</evidence>
<evidence type="ECO:0000256" key="2">
    <source>
        <dbReference type="ARBA" id="ARBA00022643"/>
    </source>
</evidence>
<evidence type="ECO:0000256" key="1">
    <source>
        <dbReference type="ARBA" id="ARBA00022630"/>
    </source>
</evidence>
<dbReference type="PANTHER" id="PTHR30011">
    <property type="entry name" value="ALKANESULFONATE MONOOXYGENASE-RELATED"/>
    <property type="match status" value="1"/>
</dbReference>
<evidence type="ECO:0000313" key="5">
    <source>
        <dbReference type="EMBL" id="OOC01890.1"/>
    </source>
</evidence>
<reference evidence="5 6" key="1">
    <citation type="submission" date="2017-02" db="EMBL/GenBank/DDBJ databases">
        <title>Amycolatopsis azurea DSM 43854 draft genome.</title>
        <authorList>
            <person name="Mayilraj S."/>
        </authorList>
    </citation>
    <scope>NUCLEOTIDE SEQUENCE [LARGE SCALE GENOMIC DNA]</scope>
    <source>
        <strain evidence="5 6">DSM 43854</strain>
    </source>
</reference>
<keyword evidence="6" id="KW-1185">Reference proteome</keyword>
<evidence type="ECO:0008006" key="7">
    <source>
        <dbReference type="Google" id="ProtNLM"/>
    </source>
</evidence>
<dbReference type="EMBL" id="MUXN01000027">
    <property type="protein sequence ID" value="OOC01890.1"/>
    <property type="molecule type" value="Genomic_DNA"/>
</dbReference>
<protein>
    <recommendedName>
        <fullName evidence="7">Nitrilotriacetate monooxygenase component A</fullName>
    </recommendedName>
</protein>
<proteinExistence type="predicted"/>
<evidence type="ECO:0000256" key="3">
    <source>
        <dbReference type="ARBA" id="ARBA00023002"/>
    </source>
</evidence>